<sequence length="58" mass="6210">MFVADALIAADASRINFLILFGDHFSVAQLSRPVPLVSGRLVLVLWLVSQKSALQGTG</sequence>
<protein>
    <submittedName>
        <fullName evidence="1">Uncharacterized protein</fullName>
    </submittedName>
</protein>
<dbReference type="KEGG" id="phl:KKY_2945"/>
<dbReference type="HOGENOM" id="CLU_2975258_0_0_5"/>
<gene>
    <name evidence="1" type="ordered locus">KKY_2945</name>
</gene>
<dbReference type="Proteomes" id="UP000008850">
    <property type="component" value="Chromosome"/>
</dbReference>
<accession>G4RF07</accession>
<keyword evidence="2" id="KW-1185">Reference proteome</keyword>
<evidence type="ECO:0000313" key="2">
    <source>
        <dbReference type="Proteomes" id="UP000008850"/>
    </source>
</evidence>
<dbReference type="AlphaFoldDB" id="G4RF07"/>
<reference evidence="1 2" key="1">
    <citation type="journal article" date="2012" name="J. Bacteriol.">
        <title>Complete genome sequence of Pelagibacterium halotolerans B2T.</title>
        <authorList>
            <person name="Huo Y.Y."/>
            <person name="Cheng H."/>
            <person name="Han X.F."/>
            <person name="Jiang X.W."/>
            <person name="Sun C."/>
            <person name="Zhang X.Q."/>
            <person name="Zhu X.F."/>
            <person name="Liu Y.F."/>
            <person name="Li P.F."/>
            <person name="Ni P.X."/>
            <person name="Wu M."/>
        </authorList>
    </citation>
    <scope>NUCLEOTIDE SEQUENCE [LARGE SCALE GENOMIC DNA]</scope>
    <source>
        <strain evidence="2">DSM 22347 / JCM 15775 / CGMCC 1.7692 / B2</strain>
    </source>
</reference>
<dbReference type="EMBL" id="CP003075">
    <property type="protein sequence ID" value="AEQ52940.1"/>
    <property type="molecule type" value="Genomic_DNA"/>
</dbReference>
<name>G4RF07_PELHB</name>
<organism evidence="1 2">
    <name type="scientific">Pelagibacterium halotolerans (strain DSM 22347 / JCM 15775 / CGMCC 1.7692 / B2)</name>
    <dbReference type="NCBI Taxonomy" id="1082931"/>
    <lineage>
        <taxon>Bacteria</taxon>
        <taxon>Pseudomonadati</taxon>
        <taxon>Pseudomonadota</taxon>
        <taxon>Alphaproteobacteria</taxon>
        <taxon>Hyphomicrobiales</taxon>
        <taxon>Devosiaceae</taxon>
        <taxon>Pelagibacterium</taxon>
    </lineage>
</organism>
<proteinExistence type="predicted"/>
<evidence type="ECO:0000313" key="1">
    <source>
        <dbReference type="EMBL" id="AEQ52940.1"/>
    </source>
</evidence>